<accession>A0AA38VRA9</accession>
<keyword evidence="5" id="KW-1185">Reference proteome</keyword>
<feature type="domain" description="DUF6594" evidence="3">
    <location>
        <begin position="78"/>
        <end position="313"/>
    </location>
</feature>
<reference evidence="4" key="1">
    <citation type="submission" date="2022-07" db="EMBL/GenBank/DDBJ databases">
        <title>Fungi with potential for degradation of polypropylene.</title>
        <authorList>
            <person name="Gostincar C."/>
        </authorList>
    </citation>
    <scope>NUCLEOTIDE SEQUENCE</scope>
    <source>
        <strain evidence="4">EXF-13308</strain>
    </source>
</reference>
<proteinExistence type="predicted"/>
<protein>
    <recommendedName>
        <fullName evidence="3">DUF6594 domain-containing protein</fullName>
    </recommendedName>
</protein>
<feature type="transmembrane region" description="Helical" evidence="2">
    <location>
        <begin position="272"/>
        <end position="289"/>
    </location>
</feature>
<evidence type="ECO:0000256" key="2">
    <source>
        <dbReference type="SAM" id="Phobius"/>
    </source>
</evidence>
<dbReference type="AlphaFoldDB" id="A0AA38VRA9"/>
<evidence type="ECO:0000313" key="5">
    <source>
        <dbReference type="Proteomes" id="UP001174694"/>
    </source>
</evidence>
<dbReference type="Proteomes" id="UP001174694">
    <property type="component" value="Unassembled WGS sequence"/>
</dbReference>
<feature type="region of interest" description="Disordered" evidence="1">
    <location>
        <begin position="1"/>
        <end position="49"/>
    </location>
</feature>
<organism evidence="4 5">
    <name type="scientific">Pleurostoma richardsiae</name>
    <dbReference type="NCBI Taxonomy" id="41990"/>
    <lineage>
        <taxon>Eukaryota</taxon>
        <taxon>Fungi</taxon>
        <taxon>Dikarya</taxon>
        <taxon>Ascomycota</taxon>
        <taxon>Pezizomycotina</taxon>
        <taxon>Sordariomycetes</taxon>
        <taxon>Sordariomycetidae</taxon>
        <taxon>Calosphaeriales</taxon>
        <taxon>Pleurostomataceae</taxon>
        <taxon>Pleurostoma</taxon>
    </lineage>
</organism>
<keyword evidence="2" id="KW-1133">Transmembrane helix</keyword>
<feature type="transmembrane region" description="Helical" evidence="2">
    <location>
        <begin position="242"/>
        <end position="266"/>
    </location>
</feature>
<dbReference type="EMBL" id="JANBVO010000013">
    <property type="protein sequence ID" value="KAJ9148261.1"/>
    <property type="molecule type" value="Genomic_DNA"/>
</dbReference>
<name>A0AA38VRA9_9PEZI</name>
<dbReference type="Pfam" id="PF20237">
    <property type="entry name" value="DUF6594"/>
    <property type="match status" value="1"/>
</dbReference>
<feature type="compositionally biased region" description="Polar residues" evidence="1">
    <location>
        <begin position="37"/>
        <end position="49"/>
    </location>
</feature>
<dbReference type="InterPro" id="IPR046529">
    <property type="entry name" value="DUF6594"/>
</dbReference>
<keyword evidence="2" id="KW-0472">Membrane</keyword>
<feature type="transmembrane region" description="Helical" evidence="2">
    <location>
        <begin position="301"/>
        <end position="319"/>
    </location>
</feature>
<keyword evidence="2" id="KW-0812">Transmembrane</keyword>
<evidence type="ECO:0000313" key="4">
    <source>
        <dbReference type="EMBL" id="KAJ9148261.1"/>
    </source>
</evidence>
<gene>
    <name evidence="4" type="ORF">NKR23_g5193</name>
</gene>
<sequence>MTPTKGDKPSPRANTLELETLQGSSSSMGDLERGSPEASNSTRTSSTQGEFYFGYDHKGINDFPRGTTRLVKEQMVYPNYNMNRTFPEPRKYCINYEQEVITNLYKAAVDWERARETNPGAAFPDVDAIMAELENPFAEKLGQHLQRHGEHVLMEKKLRELPRVSFAKYKAFFDRVKDKHMPDMTSDSYMLTADDWVAGAENTPFDDLLFNYPDAWWLRPLQAKRREGEDDEDYKSSKRAKVAFEGVLVISGSALLLLPVSILYLISMRPAVRLAVVGVFGVLFAVVSAKLYKISKDAAPVLWGLCAYLAVIVNVLFTLSNDGR</sequence>
<comment type="caution">
    <text evidence="4">The sequence shown here is derived from an EMBL/GenBank/DDBJ whole genome shotgun (WGS) entry which is preliminary data.</text>
</comment>
<evidence type="ECO:0000259" key="3">
    <source>
        <dbReference type="Pfam" id="PF20237"/>
    </source>
</evidence>
<feature type="compositionally biased region" description="Basic and acidic residues" evidence="1">
    <location>
        <begin position="1"/>
        <end position="10"/>
    </location>
</feature>
<evidence type="ECO:0000256" key="1">
    <source>
        <dbReference type="SAM" id="MobiDB-lite"/>
    </source>
</evidence>